<evidence type="ECO:0000256" key="1">
    <source>
        <dbReference type="SAM" id="SignalP"/>
    </source>
</evidence>
<organism evidence="3 4">
    <name type="scientific">Aminobacter anthyllidis</name>
    <dbReference type="NCBI Taxonomy" id="1035067"/>
    <lineage>
        <taxon>Bacteria</taxon>
        <taxon>Pseudomonadati</taxon>
        <taxon>Pseudomonadota</taxon>
        <taxon>Alphaproteobacteria</taxon>
        <taxon>Hyphomicrobiales</taxon>
        <taxon>Phyllobacteriaceae</taxon>
        <taxon>Aminobacter</taxon>
    </lineage>
</organism>
<dbReference type="PANTHER" id="PTHR30535">
    <property type="entry name" value="VITAMIN B12-BINDING PROTEIN"/>
    <property type="match status" value="1"/>
</dbReference>
<dbReference type="Proteomes" id="UP001138921">
    <property type="component" value="Unassembled WGS sequence"/>
</dbReference>
<keyword evidence="4" id="KW-1185">Reference proteome</keyword>
<evidence type="ECO:0000259" key="2">
    <source>
        <dbReference type="PROSITE" id="PS50983"/>
    </source>
</evidence>
<gene>
    <name evidence="3" type="ORF">J1C56_16000</name>
</gene>
<proteinExistence type="predicted"/>
<dbReference type="Pfam" id="PF01497">
    <property type="entry name" value="Peripla_BP_2"/>
    <property type="match status" value="1"/>
</dbReference>
<dbReference type="SUPFAM" id="SSF53807">
    <property type="entry name" value="Helical backbone' metal receptor"/>
    <property type="match status" value="1"/>
</dbReference>
<sequence>MLCCLAALVFASQVHAEVVLRDAAGRQIRLEAPAKRIVTNEALLLLSLALIDPEPVSKLAGWAAPQRFDRGMYTAFRKRFPAIDNIPVTGEVMPANVSVESILSADPDLFVVSLWQPGWESAVQLLDAAGVPVIFLDGPENDARGPAEATSFSMRLLGQAIGREAEANAFADFVGQRYQLVTERLKGVVERPEVLIDAHAGTLCCAIPGAHNRITEMMRLAGGHSIGSDDVPGYDGQINAEFVLGVDPHVYIGTGGPHLAAQGGLVVGGGVDAADARASLKSVTGRNLLGQLSAVRDGRAFGVSHQLSISALSVLVFECFAKWSHPELFADLDPARTLAEINSRFMAVPLEGKFWIGLDQTTGP</sequence>
<dbReference type="PANTHER" id="PTHR30535:SF34">
    <property type="entry name" value="MOLYBDATE-BINDING PROTEIN MOLA"/>
    <property type="match status" value="1"/>
</dbReference>
<dbReference type="AlphaFoldDB" id="A0A9X1ABY7"/>
<accession>A0A9X1ABY7</accession>
<comment type="caution">
    <text evidence="3">The sequence shown here is derived from an EMBL/GenBank/DDBJ whole genome shotgun (WGS) entry which is preliminary data.</text>
</comment>
<evidence type="ECO:0000313" key="3">
    <source>
        <dbReference type="EMBL" id="MBT1157101.1"/>
    </source>
</evidence>
<protein>
    <submittedName>
        <fullName evidence="3">ABC transporter substrate-binding protein</fullName>
    </submittedName>
</protein>
<dbReference type="PROSITE" id="PS50983">
    <property type="entry name" value="FE_B12_PBP"/>
    <property type="match status" value="1"/>
</dbReference>
<name>A0A9X1ABY7_9HYPH</name>
<dbReference type="InterPro" id="IPR002491">
    <property type="entry name" value="ABC_transptr_periplasmic_BD"/>
</dbReference>
<dbReference type="Gene3D" id="3.40.50.1980">
    <property type="entry name" value="Nitrogenase molybdenum iron protein domain"/>
    <property type="match status" value="2"/>
</dbReference>
<dbReference type="InterPro" id="IPR050902">
    <property type="entry name" value="ABC_Transporter_SBP"/>
</dbReference>
<feature type="domain" description="Fe/B12 periplasmic-binding" evidence="2">
    <location>
        <begin position="36"/>
        <end position="332"/>
    </location>
</feature>
<reference evidence="3" key="2">
    <citation type="submission" date="2021-03" db="EMBL/GenBank/DDBJ databases">
        <authorList>
            <person name="Artuso I."/>
            <person name="Turrini P."/>
            <person name="Pirolo M."/>
            <person name="Lugli G.A."/>
            <person name="Ventura M."/>
            <person name="Visca P."/>
        </authorList>
    </citation>
    <scope>NUCLEOTIDE SEQUENCE</scope>
    <source>
        <strain evidence="3">LMG 26462</strain>
    </source>
</reference>
<keyword evidence="1" id="KW-0732">Signal</keyword>
<feature type="signal peptide" evidence="1">
    <location>
        <begin position="1"/>
        <end position="16"/>
    </location>
</feature>
<evidence type="ECO:0000313" key="4">
    <source>
        <dbReference type="Proteomes" id="UP001138921"/>
    </source>
</evidence>
<dbReference type="EMBL" id="JAFLWW010000004">
    <property type="protein sequence ID" value="MBT1157101.1"/>
    <property type="molecule type" value="Genomic_DNA"/>
</dbReference>
<feature type="chain" id="PRO_5040988035" evidence="1">
    <location>
        <begin position="17"/>
        <end position="364"/>
    </location>
</feature>
<reference evidence="3" key="1">
    <citation type="journal article" date="2021" name="Microorganisms">
        <title>Phylogenomic Reconstruction and Metabolic Potential of the Genus Aminobacter.</title>
        <authorList>
            <person name="Artuso I."/>
            <person name="Turrini P."/>
            <person name="Pirolo M."/>
            <person name="Lugli G.A."/>
            <person name="Ventura M."/>
            <person name="Visca P."/>
        </authorList>
    </citation>
    <scope>NUCLEOTIDE SEQUENCE</scope>
    <source>
        <strain evidence="3">LMG 26462</strain>
    </source>
</reference>